<name>Q0V335_PHANO</name>
<evidence type="ECO:0000313" key="3">
    <source>
        <dbReference type="EMBL" id="EAT91228.2"/>
    </source>
</evidence>
<accession>Q0V335</accession>
<reference evidence="4" key="1">
    <citation type="journal article" date="2007" name="Plant Cell">
        <title>Dothideomycete-plant interactions illuminated by genome sequencing and EST analysis of the wheat pathogen Stagonospora nodorum.</title>
        <authorList>
            <person name="Hane J.K."/>
            <person name="Lowe R.G."/>
            <person name="Solomon P.S."/>
            <person name="Tan K.C."/>
            <person name="Schoch C.L."/>
            <person name="Spatafora J.W."/>
            <person name="Crous P.W."/>
            <person name="Kodira C."/>
            <person name="Birren B.W."/>
            <person name="Galagan J.E."/>
            <person name="Torriani S.F."/>
            <person name="McDonald B.A."/>
            <person name="Oliver R.P."/>
        </authorList>
    </citation>
    <scope>NUCLEOTIDE SEQUENCE [LARGE SCALE GENOMIC DNA]</scope>
    <source>
        <strain evidence="4">SN15 / ATCC MYA-4574 / FGSC 10173</strain>
    </source>
</reference>
<dbReference type="GO" id="GO:0019210">
    <property type="term" value="F:kinase inhibitor activity"/>
    <property type="evidence" value="ECO:0000318"/>
    <property type="project" value="GO_Central"/>
</dbReference>
<dbReference type="AlphaFoldDB" id="Q0V335"/>
<dbReference type="Gene3D" id="3.40.50.720">
    <property type="entry name" value="NAD(P)-binding Rossmann-like Domain"/>
    <property type="match status" value="1"/>
</dbReference>
<dbReference type="Pfam" id="PF01408">
    <property type="entry name" value="GFO_IDH_MocA"/>
    <property type="match status" value="1"/>
</dbReference>
<dbReference type="eggNOG" id="KOG2741">
    <property type="taxonomic scope" value="Eukaryota"/>
</dbReference>
<dbReference type="VEuPathDB" id="FungiDB:JI435_015790"/>
<dbReference type="HOGENOM" id="CLU_023194_25_2_1"/>
<dbReference type="GO" id="GO:0000166">
    <property type="term" value="F:nucleotide binding"/>
    <property type="evidence" value="ECO:0007669"/>
    <property type="project" value="InterPro"/>
</dbReference>
<dbReference type="PANTHER" id="PTHR43708:SF1">
    <property type="entry name" value="GALACTOSE_LACTOSE METABOLISM REGULATORY PROTEIN GAL80"/>
    <property type="match status" value="1"/>
</dbReference>
<gene>
    <name evidence="3" type="ORF">SNOG_01579</name>
</gene>
<evidence type="ECO:0000259" key="1">
    <source>
        <dbReference type="Pfam" id="PF01408"/>
    </source>
</evidence>
<sequence length="472" mass="50728">MSHPTLPVRAALIGLSSSAITSWASSAHLPALLSPIGCSKITLKALLNSSTDAAKSAISTYKLPADTKAYGNPDALAEDPDIDLVICNTRVDKHYETIIPSVRAGKDVYVEWPIAAKREHVDELLAAAKKSGSRIAVGLQGRWAPPVAKLRELLEGGNGKLGKVLSVDVKAYGGTNDREILPVGLKYFAQREIGGNPIVIGFGHLFDTVLSVVGELDSSTIHAKAQLQRPSVRIRDTSTDKIVETITSDVPDLLSIHGALTPTSLAAPKATLCVGFRRGQPFPGTPPLVWTINCERGEIRLVSPSGTALQANAGDDVSIQIHRFDTDNVENVRWTWKEPQQALPLMARSVSECLYAFAEGREDGDGWAGIDSAAYNALAPRAPTPQLASDFTLEILHCLLSLVLVKLHTFTNTYLLLVLDLQNAPNTLDLLRKVARAPPALACLWRCICSSQCIQYILLASLVLNDTGAQTS</sequence>
<dbReference type="STRING" id="321614.Q0V335"/>
<organism evidence="3 4">
    <name type="scientific">Phaeosphaeria nodorum (strain SN15 / ATCC MYA-4574 / FGSC 10173)</name>
    <name type="common">Glume blotch fungus</name>
    <name type="synonym">Parastagonospora nodorum</name>
    <dbReference type="NCBI Taxonomy" id="321614"/>
    <lineage>
        <taxon>Eukaryota</taxon>
        <taxon>Fungi</taxon>
        <taxon>Dikarya</taxon>
        <taxon>Ascomycota</taxon>
        <taxon>Pezizomycotina</taxon>
        <taxon>Dothideomycetes</taxon>
        <taxon>Pleosporomycetidae</taxon>
        <taxon>Pleosporales</taxon>
        <taxon>Pleosporineae</taxon>
        <taxon>Phaeosphaeriaceae</taxon>
        <taxon>Parastagonospora</taxon>
    </lineage>
</organism>
<dbReference type="PANTHER" id="PTHR43708">
    <property type="entry name" value="CONSERVED EXPRESSED OXIDOREDUCTASE (EUROFUNG)"/>
    <property type="match status" value="1"/>
</dbReference>
<dbReference type="GeneID" id="5969061"/>
<dbReference type="Proteomes" id="UP000001055">
    <property type="component" value="Unassembled WGS sequence"/>
</dbReference>
<evidence type="ECO:0000259" key="2">
    <source>
        <dbReference type="Pfam" id="PF22685"/>
    </source>
</evidence>
<dbReference type="InterPro" id="IPR000683">
    <property type="entry name" value="Gfo/Idh/MocA-like_OxRdtase_N"/>
</dbReference>
<dbReference type="InterPro" id="IPR051317">
    <property type="entry name" value="Gfo/Idh/MocA_oxidoreduct"/>
</dbReference>
<feature type="domain" description="Gal80p-like C-terminal" evidence="2">
    <location>
        <begin position="145"/>
        <end position="301"/>
    </location>
</feature>
<evidence type="ECO:0000313" key="4">
    <source>
        <dbReference type="Proteomes" id="UP000001055"/>
    </source>
</evidence>
<dbReference type="SUPFAM" id="SSF55347">
    <property type="entry name" value="Glyceraldehyde-3-phosphate dehydrogenase-like, C-terminal domain"/>
    <property type="match status" value="1"/>
</dbReference>
<dbReference type="RefSeq" id="XP_001792216.1">
    <property type="nucleotide sequence ID" value="XM_001792164.1"/>
</dbReference>
<dbReference type="GO" id="GO:0000122">
    <property type="term" value="P:negative regulation of transcription by RNA polymerase II"/>
    <property type="evidence" value="ECO:0000318"/>
    <property type="project" value="GO_Central"/>
</dbReference>
<dbReference type="InParanoid" id="Q0V335"/>
<dbReference type="InterPro" id="IPR055080">
    <property type="entry name" value="Gal80p-like_C"/>
</dbReference>
<dbReference type="Gene3D" id="3.30.360.10">
    <property type="entry name" value="Dihydrodipicolinate Reductase, domain 2"/>
    <property type="match status" value="1"/>
</dbReference>
<dbReference type="SUPFAM" id="SSF51735">
    <property type="entry name" value="NAD(P)-binding Rossmann-fold domains"/>
    <property type="match status" value="1"/>
</dbReference>
<protein>
    <submittedName>
        <fullName evidence="3">Uncharacterized protein</fullName>
    </submittedName>
</protein>
<proteinExistence type="predicted"/>
<dbReference type="InterPro" id="IPR036291">
    <property type="entry name" value="NAD(P)-bd_dom_sf"/>
</dbReference>
<dbReference type="Pfam" id="PF22685">
    <property type="entry name" value="Gal80p_C-like"/>
    <property type="match status" value="1"/>
</dbReference>
<feature type="domain" description="Gfo/Idh/MocA-like oxidoreductase N-terminal" evidence="1">
    <location>
        <begin position="25"/>
        <end position="138"/>
    </location>
</feature>
<dbReference type="EMBL" id="CH445326">
    <property type="protein sequence ID" value="EAT91228.2"/>
    <property type="molecule type" value="Genomic_DNA"/>
</dbReference>
<dbReference type="GO" id="GO:0005634">
    <property type="term" value="C:nucleus"/>
    <property type="evidence" value="ECO:0000318"/>
    <property type="project" value="GO_Central"/>
</dbReference>
<dbReference type="KEGG" id="pno:SNOG_01579"/>